<dbReference type="EMBL" id="SRMO01000001">
    <property type="protein sequence ID" value="TGG96821.1"/>
    <property type="molecule type" value="Genomic_DNA"/>
</dbReference>
<evidence type="ECO:0000256" key="3">
    <source>
        <dbReference type="ARBA" id="ARBA00022722"/>
    </source>
</evidence>
<evidence type="ECO:0000256" key="2">
    <source>
        <dbReference type="ARBA" id="ARBA00022490"/>
    </source>
</evidence>
<keyword evidence="5" id="KW-0269">Exonuclease</keyword>
<dbReference type="SUPFAM" id="SSF116842">
    <property type="entry name" value="XseB-like"/>
    <property type="match status" value="1"/>
</dbReference>
<dbReference type="InterPro" id="IPR003761">
    <property type="entry name" value="Exonuc_VII_S"/>
</dbReference>
<dbReference type="InterPro" id="IPR037004">
    <property type="entry name" value="Exonuc_VII_ssu_sf"/>
</dbReference>
<evidence type="ECO:0000256" key="5">
    <source>
        <dbReference type="ARBA" id="ARBA00022839"/>
    </source>
</evidence>
<evidence type="ECO:0000313" key="9">
    <source>
        <dbReference type="Proteomes" id="UP000317990"/>
    </source>
</evidence>
<evidence type="ECO:0000256" key="4">
    <source>
        <dbReference type="ARBA" id="ARBA00022801"/>
    </source>
</evidence>
<dbReference type="GO" id="GO:0009318">
    <property type="term" value="C:exodeoxyribonuclease VII complex"/>
    <property type="evidence" value="ECO:0007669"/>
    <property type="project" value="UniProtKB-UniRule"/>
</dbReference>
<evidence type="ECO:0000256" key="7">
    <source>
        <dbReference type="SAM" id="MobiDB-lite"/>
    </source>
</evidence>
<feature type="compositionally biased region" description="Low complexity" evidence="7">
    <location>
        <begin position="11"/>
        <end position="29"/>
    </location>
</feature>
<dbReference type="EC" id="3.1.11.6" evidence="6"/>
<sequence>MREGTGRTGNGQRRSATARAARQPAPGRQLTPLVADITDLSYGDARLALQESVARLQASDLDIEQLSATYARAMALARHCEQVLEQVEQEVLQIDPDALADGDAAQPLTTQGNAG</sequence>
<comment type="similarity">
    <text evidence="1">Belongs to the XseB family.</text>
</comment>
<gene>
    <name evidence="8" type="primary">xseB</name>
    <name evidence="8" type="ORF">ERJ67_00220</name>
</gene>
<accession>A0A524RR81</accession>
<protein>
    <recommendedName>
        <fullName evidence="6">Exodeoxyribonuclease VII small subunit</fullName>
        <ecNumber evidence="6">3.1.11.6</ecNumber>
    </recommendedName>
</protein>
<evidence type="ECO:0000313" key="8">
    <source>
        <dbReference type="EMBL" id="TGG96821.1"/>
    </source>
</evidence>
<dbReference type="Pfam" id="PF02609">
    <property type="entry name" value="Exonuc_VII_S"/>
    <property type="match status" value="1"/>
</dbReference>
<proteinExistence type="inferred from homology"/>
<dbReference type="GO" id="GO:0008855">
    <property type="term" value="F:exodeoxyribonuclease VII activity"/>
    <property type="evidence" value="ECO:0007669"/>
    <property type="project" value="UniProtKB-UniRule"/>
</dbReference>
<dbReference type="Gene3D" id="1.10.287.1040">
    <property type="entry name" value="Exonuclease VII, small subunit"/>
    <property type="match status" value="1"/>
</dbReference>
<dbReference type="GO" id="GO:0006308">
    <property type="term" value="P:DNA catabolic process"/>
    <property type="evidence" value="ECO:0007669"/>
    <property type="project" value="UniProtKB-UniRule"/>
</dbReference>
<dbReference type="AlphaFoldDB" id="A0A524RR81"/>
<comment type="caution">
    <text evidence="8">The sequence shown here is derived from an EMBL/GenBank/DDBJ whole genome shotgun (WGS) entry which is preliminary data.</text>
</comment>
<evidence type="ECO:0000256" key="6">
    <source>
        <dbReference type="NCBIfam" id="TIGR01280"/>
    </source>
</evidence>
<evidence type="ECO:0000256" key="1">
    <source>
        <dbReference type="ARBA" id="ARBA00009998"/>
    </source>
</evidence>
<organism evidence="8 9">
    <name type="scientific">Aphanocapsa feldmannii 277cV</name>
    <dbReference type="NCBI Taxonomy" id="2507553"/>
    <lineage>
        <taxon>Bacteria</taxon>
        <taxon>Bacillati</taxon>
        <taxon>Cyanobacteriota</taxon>
        <taxon>Cyanophyceae</taxon>
        <taxon>Oscillatoriophycideae</taxon>
        <taxon>Chroococcales</taxon>
        <taxon>Microcystaceae</taxon>
        <taxon>Aphanocapsa</taxon>
    </lineage>
</organism>
<reference evidence="8 9" key="1">
    <citation type="journal article" date="2019" name="mSystems">
        <title>Life at home and on the roam: Genomic adaptions reflect the dual lifestyle of an intracellular, facultative symbiont.</title>
        <authorList>
            <person name="Burgsdorf I."/>
        </authorList>
    </citation>
    <scope>NUCLEOTIDE SEQUENCE [LARGE SCALE GENOMIC DNA]</scope>
    <source>
        <strain evidence="8">277cV</strain>
    </source>
</reference>
<keyword evidence="4 8" id="KW-0378">Hydrolase</keyword>
<dbReference type="Proteomes" id="UP000317990">
    <property type="component" value="Unassembled WGS sequence"/>
</dbReference>
<dbReference type="NCBIfam" id="TIGR01280">
    <property type="entry name" value="xseB"/>
    <property type="match status" value="1"/>
</dbReference>
<keyword evidence="2" id="KW-0963">Cytoplasm</keyword>
<feature type="region of interest" description="Disordered" evidence="7">
    <location>
        <begin position="1"/>
        <end position="30"/>
    </location>
</feature>
<name>A0A524RR81_9CHRO</name>
<keyword evidence="3" id="KW-0540">Nuclease</keyword>